<name>A0ABM0MPF6_SACKO</name>
<keyword evidence="3" id="KW-1185">Reference proteome</keyword>
<protein>
    <submittedName>
        <fullName evidence="4">G patch domain-containing protein 3-like</fullName>
    </submittedName>
</protein>
<dbReference type="RefSeq" id="XP_006821897.1">
    <property type="nucleotide sequence ID" value="XM_006821834.1"/>
</dbReference>
<dbReference type="PANTHER" id="PTHR14390:SF2">
    <property type="entry name" value="G PATCH DOMAIN-CONTAINING PROTEIN 3"/>
    <property type="match status" value="1"/>
</dbReference>
<sequence length="508" mass="58272">MIGNIPGNFHSADLRNYFSQFIESGGFNCFHFRHRPEVKSRSHRDNSSDGNVQNEIDVTSTSSLKRDPKNSDNTLCCVVKLSSHNADKLIKMYNGKRWIGKDGSLMASRCRITRVKVNKQDSSTSQYKTRKEEKTIPSERETFTENDLSNLIELKPPAIMPNGNVGTPTKYFLDLIRACRMPPSMIKKLGLSFPKTRSNRRYGNVPFNYPNSKRFSNNEQEETVLTGSGEEIIFLETQNTGDIGVSRTIKEEGLVSDKRNLNKVNSEIDDLADDQEQELSESDQDDDTCEDWERHEALHNDVTEQDRTKERLYEDEIELKWEKGGPGLVFYTDAYYWKQQEGDFDEQTADDWDVDMSVYYDLDGGDKDARDYVQMRLEQRRRDGIPDDADKIGKFEKHTKGIGRKILVQQGWKDGEGLGASVSGITAALENDGQHPRERKGLGYYGEKINRNVKKTKKRRAEDGIITTIYDNPLETDQPDTLLRSQHPWTLKYRPDVKFCKGHDDDSS</sequence>
<gene>
    <name evidence="4" type="primary">LOC100375338</name>
</gene>
<dbReference type="GeneID" id="100375338"/>
<dbReference type="InterPro" id="IPR000467">
    <property type="entry name" value="G_patch_dom"/>
</dbReference>
<feature type="compositionally biased region" description="Basic and acidic residues" evidence="1">
    <location>
        <begin position="38"/>
        <end position="47"/>
    </location>
</feature>
<evidence type="ECO:0000313" key="3">
    <source>
        <dbReference type="Proteomes" id="UP000694865"/>
    </source>
</evidence>
<evidence type="ECO:0000259" key="2">
    <source>
        <dbReference type="PROSITE" id="PS50174"/>
    </source>
</evidence>
<dbReference type="Proteomes" id="UP000694865">
    <property type="component" value="Unplaced"/>
</dbReference>
<evidence type="ECO:0000256" key="1">
    <source>
        <dbReference type="SAM" id="MobiDB-lite"/>
    </source>
</evidence>
<dbReference type="PROSITE" id="PS50174">
    <property type="entry name" value="G_PATCH"/>
    <property type="match status" value="1"/>
</dbReference>
<dbReference type="PANTHER" id="PTHR14390">
    <property type="entry name" value="G PATCH DOMAIN CONTAINING PROTEIN 3"/>
    <property type="match status" value="1"/>
</dbReference>
<feature type="region of interest" description="Disordered" evidence="1">
    <location>
        <begin position="38"/>
        <end position="70"/>
    </location>
</feature>
<dbReference type="SMART" id="SM00443">
    <property type="entry name" value="G_patch"/>
    <property type="match status" value="1"/>
</dbReference>
<feature type="region of interest" description="Disordered" evidence="1">
    <location>
        <begin position="267"/>
        <end position="290"/>
    </location>
</feature>
<proteinExistence type="predicted"/>
<accession>A0ABM0MPF6</accession>
<feature type="domain" description="G-patch" evidence="2">
    <location>
        <begin position="399"/>
        <end position="447"/>
    </location>
</feature>
<organism evidence="3 4">
    <name type="scientific">Saccoglossus kowalevskii</name>
    <name type="common">Acorn worm</name>
    <dbReference type="NCBI Taxonomy" id="10224"/>
    <lineage>
        <taxon>Eukaryota</taxon>
        <taxon>Metazoa</taxon>
        <taxon>Hemichordata</taxon>
        <taxon>Enteropneusta</taxon>
        <taxon>Harrimaniidae</taxon>
        <taxon>Saccoglossus</taxon>
    </lineage>
</organism>
<reference evidence="4" key="1">
    <citation type="submission" date="2025-08" db="UniProtKB">
        <authorList>
            <consortium name="RefSeq"/>
        </authorList>
    </citation>
    <scope>IDENTIFICATION</scope>
    <source>
        <tissue evidence="4">Testes</tissue>
    </source>
</reference>
<dbReference type="InterPro" id="IPR040341">
    <property type="entry name" value="GPATCH3"/>
</dbReference>
<feature type="compositionally biased region" description="Polar residues" evidence="1">
    <location>
        <begin position="48"/>
        <end position="63"/>
    </location>
</feature>
<evidence type="ECO:0000313" key="4">
    <source>
        <dbReference type="RefSeq" id="XP_006821897.1"/>
    </source>
</evidence>
<dbReference type="Pfam" id="PF01585">
    <property type="entry name" value="G-patch"/>
    <property type="match status" value="1"/>
</dbReference>